<comment type="catalytic activity">
    <reaction evidence="14">
        <text>a 5,6-dihydrouridine in mRNA + NADP(+) = a uridine in mRNA + NADPH + H(+)</text>
        <dbReference type="Rhea" id="RHEA:69855"/>
        <dbReference type="Rhea" id="RHEA-COMP:14658"/>
        <dbReference type="Rhea" id="RHEA-COMP:17789"/>
        <dbReference type="ChEBI" id="CHEBI:15378"/>
        <dbReference type="ChEBI" id="CHEBI:57783"/>
        <dbReference type="ChEBI" id="CHEBI:58349"/>
        <dbReference type="ChEBI" id="CHEBI:65315"/>
        <dbReference type="ChEBI" id="CHEBI:74443"/>
    </reaction>
    <physiologicalReaction direction="right-to-left" evidence="14">
        <dbReference type="Rhea" id="RHEA:69857"/>
    </physiologicalReaction>
</comment>
<dbReference type="InterPro" id="IPR018517">
    <property type="entry name" value="tRNA_hU_synthase_CS"/>
</dbReference>
<comment type="catalytic activity">
    <reaction evidence="12">
        <text>a 5,6-dihydrouridine in mRNA + NAD(+) = a uridine in mRNA + NADH + H(+)</text>
        <dbReference type="Rhea" id="RHEA:69851"/>
        <dbReference type="Rhea" id="RHEA-COMP:14658"/>
        <dbReference type="Rhea" id="RHEA-COMP:17789"/>
        <dbReference type="ChEBI" id="CHEBI:15378"/>
        <dbReference type="ChEBI" id="CHEBI:57540"/>
        <dbReference type="ChEBI" id="CHEBI:57945"/>
        <dbReference type="ChEBI" id="CHEBI:65315"/>
        <dbReference type="ChEBI" id="CHEBI:74443"/>
    </reaction>
    <physiologicalReaction direction="right-to-left" evidence="12">
        <dbReference type="Rhea" id="RHEA:69853"/>
    </physiologicalReaction>
</comment>
<evidence type="ECO:0000256" key="2">
    <source>
        <dbReference type="ARBA" id="ARBA00022630"/>
    </source>
</evidence>
<dbReference type="PROSITE" id="PS01136">
    <property type="entry name" value="UPF0034"/>
    <property type="match status" value="1"/>
</dbReference>
<dbReference type="InterPro" id="IPR035587">
    <property type="entry name" value="DUS-like_FMN-bd"/>
</dbReference>
<feature type="domain" description="DUS-like FMN-binding" evidence="20">
    <location>
        <begin position="11"/>
        <end position="251"/>
    </location>
</feature>
<dbReference type="Gene3D" id="3.20.20.70">
    <property type="entry name" value="Aldolase class I"/>
    <property type="match status" value="1"/>
</dbReference>
<evidence type="ECO:0000313" key="22">
    <source>
        <dbReference type="Proteomes" id="UP000305948"/>
    </source>
</evidence>
<evidence type="ECO:0000256" key="12">
    <source>
        <dbReference type="ARBA" id="ARBA00048342"/>
    </source>
</evidence>
<feature type="binding site" evidence="18">
    <location>
        <begin position="13"/>
        <end position="15"/>
    </location>
    <ligand>
        <name>FMN</name>
        <dbReference type="ChEBI" id="CHEBI:58210"/>
    </ligand>
</feature>
<dbReference type="PANTHER" id="PTHR11082:SF5">
    <property type="entry name" value="TRNA-DIHYDROURIDINE(16_17) SYNTHASE [NAD(P)(+)]-LIKE"/>
    <property type="match status" value="1"/>
</dbReference>
<evidence type="ECO:0000256" key="18">
    <source>
        <dbReference type="PIRSR" id="PIRSR006621-2"/>
    </source>
</evidence>
<dbReference type="InterPro" id="IPR013785">
    <property type="entry name" value="Aldolase_TIM"/>
</dbReference>
<evidence type="ECO:0000256" key="4">
    <source>
        <dbReference type="ARBA" id="ARBA00022664"/>
    </source>
</evidence>
<dbReference type="PIRSF" id="PIRSF006621">
    <property type="entry name" value="Dus"/>
    <property type="match status" value="1"/>
</dbReference>
<dbReference type="GO" id="GO:0050660">
    <property type="term" value="F:flavin adenine dinucleotide binding"/>
    <property type="evidence" value="ECO:0007669"/>
    <property type="project" value="InterPro"/>
</dbReference>
<evidence type="ECO:0000256" key="8">
    <source>
        <dbReference type="ARBA" id="ARBA00023027"/>
    </source>
</evidence>
<accession>A0A5C3MV98</accession>
<dbReference type="CDD" id="cd02801">
    <property type="entry name" value="DUS_like_FMN"/>
    <property type="match status" value="1"/>
</dbReference>
<evidence type="ECO:0000259" key="20">
    <source>
        <dbReference type="Pfam" id="PF01207"/>
    </source>
</evidence>
<name>A0A5C3MV98_9AGAM</name>
<keyword evidence="4" id="KW-0507">mRNA processing</keyword>
<proteinExistence type="inferred from homology"/>
<comment type="catalytic activity">
    <reaction evidence="11">
        <text>5,6-dihydrouridine(16) in tRNA + NADP(+) = uridine(16) in tRNA + NADPH + H(+)</text>
        <dbReference type="Rhea" id="RHEA:53376"/>
        <dbReference type="Rhea" id="RHEA-COMP:13543"/>
        <dbReference type="Rhea" id="RHEA-COMP:13544"/>
        <dbReference type="ChEBI" id="CHEBI:15378"/>
        <dbReference type="ChEBI" id="CHEBI:57783"/>
        <dbReference type="ChEBI" id="CHEBI:58349"/>
        <dbReference type="ChEBI" id="CHEBI:65315"/>
        <dbReference type="ChEBI" id="CHEBI:74443"/>
        <dbReference type="EC" id="1.3.1.88"/>
    </reaction>
    <physiologicalReaction direction="right-to-left" evidence="11">
        <dbReference type="Rhea" id="RHEA:53378"/>
    </physiologicalReaction>
</comment>
<feature type="active site" description="Proton donor" evidence="17">
    <location>
        <position position="105"/>
    </location>
</feature>
<keyword evidence="8" id="KW-0520">NAD</keyword>
<evidence type="ECO:0000313" key="21">
    <source>
        <dbReference type="EMBL" id="TFK49010.1"/>
    </source>
</evidence>
<dbReference type="EC" id="1.3.1.-" evidence="16"/>
<dbReference type="AlphaFoldDB" id="A0A5C3MV98"/>
<evidence type="ECO:0000256" key="10">
    <source>
        <dbReference type="ARBA" id="ARBA00047287"/>
    </source>
</evidence>
<dbReference type="SUPFAM" id="SSF51395">
    <property type="entry name" value="FMN-linked oxidoreductases"/>
    <property type="match status" value="1"/>
</dbReference>
<feature type="binding site" evidence="18">
    <location>
        <position position="76"/>
    </location>
    <ligand>
        <name>FMN</name>
        <dbReference type="ChEBI" id="CHEBI:58210"/>
    </ligand>
</feature>
<evidence type="ECO:0000256" key="17">
    <source>
        <dbReference type="PIRSR" id="PIRSR006621-1"/>
    </source>
</evidence>
<dbReference type="InterPro" id="IPR001269">
    <property type="entry name" value="DUS_fam"/>
</dbReference>
<evidence type="ECO:0000256" key="6">
    <source>
        <dbReference type="ARBA" id="ARBA00022857"/>
    </source>
</evidence>
<feature type="region of interest" description="Disordered" evidence="19">
    <location>
        <begin position="334"/>
        <end position="361"/>
    </location>
</feature>
<evidence type="ECO:0000256" key="3">
    <source>
        <dbReference type="ARBA" id="ARBA00022643"/>
    </source>
</evidence>
<keyword evidence="5 16" id="KW-0819">tRNA processing</keyword>
<dbReference type="GO" id="GO:0102262">
    <property type="term" value="F:tRNA-dihydrouridine16 synthase activity"/>
    <property type="evidence" value="ECO:0007669"/>
    <property type="project" value="RHEA"/>
</dbReference>
<organism evidence="21 22">
    <name type="scientific">Heliocybe sulcata</name>
    <dbReference type="NCBI Taxonomy" id="5364"/>
    <lineage>
        <taxon>Eukaryota</taxon>
        <taxon>Fungi</taxon>
        <taxon>Dikarya</taxon>
        <taxon>Basidiomycota</taxon>
        <taxon>Agaricomycotina</taxon>
        <taxon>Agaricomycetes</taxon>
        <taxon>Gloeophyllales</taxon>
        <taxon>Gloeophyllaceae</taxon>
        <taxon>Heliocybe</taxon>
    </lineage>
</organism>
<comment type="catalytic activity">
    <reaction evidence="13">
        <text>5,6-dihydrouridine(16) in tRNA + NAD(+) = uridine(16) in tRNA + NADH + H(+)</text>
        <dbReference type="Rhea" id="RHEA:53380"/>
        <dbReference type="Rhea" id="RHEA-COMP:13543"/>
        <dbReference type="Rhea" id="RHEA-COMP:13544"/>
        <dbReference type="ChEBI" id="CHEBI:15378"/>
        <dbReference type="ChEBI" id="CHEBI:57540"/>
        <dbReference type="ChEBI" id="CHEBI:57945"/>
        <dbReference type="ChEBI" id="CHEBI:65315"/>
        <dbReference type="ChEBI" id="CHEBI:74443"/>
        <dbReference type="EC" id="1.3.1.88"/>
    </reaction>
    <physiologicalReaction direction="right-to-left" evidence="13">
        <dbReference type="Rhea" id="RHEA:53382"/>
    </physiologicalReaction>
</comment>
<dbReference type="Proteomes" id="UP000305948">
    <property type="component" value="Unassembled WGS sequence"/>
</dbReference>
<reference evidence="21 22" key="1">
    <citation type="journal article" date="2019" name="Nat. Ecol. Evol.">
        <title>Megaphylogeny resolves global patterns of mushroom evolution.</title>
        <authorList>
            <person name="Varga T."/>
            <person name="Krizsan K."/>
            <person name="Foldi C."/>
            <person name="Dima B."/>
            <person name="Sanchez-Garcia M."/>
            <person name="Sanchez-Ramirez S."/>
            <person name="Szollosi G.J."/>
            <person name="Szarkandi J.G."/>
            <person name="Papp V."/>
            <person name="Albert L."/>
            <person name="Andreopoulos W."/>
            <person name="Angelini C."/>
            <person name="Antonin V."/>
            <person name="Barry K.W."/>
            <person name="Bougher N.L."/>
            <person name="Buchanan P."/>
            <person name="Buyck B."/>
            <person name="Bense V."/>
            <person name="Catcheside P."/>
            <person name="Chovatia M."/>
            <person name="Cooper J."/>
            <person name="Damon W."/>
            <person name="Desjardin D."/>
            <person name="Finy P."/>
            <person name="Geml J."/>
            <person name="Haridas S."/>
            <person name="Hughes K."/>
            <person name="Justo A."/>
            <person name="Karasinski D."/>
            <person name="Kautmanova I."/>
            <person name="Kiss B."/>
            <person name="Kocsube S."/>
            <person name="Kotiranta H."/>
            <person name="LaButti K.M."/>
            <person name="Lechner B.E."/>
            <person name="Liimatainen K."/>
            <person name="Lipzen A."/>
            <person name="Lukacs Z."/>
            <person name="Mihaltcheva S."/>
            <person name="Morgado L.N."/>
            <person name="Niskanen T."/>
            <person name="Noordeloos M.E."/>
            <person name="Ohm R.A."/>
            <person name="Ortiz-Santana B."/>
            <person name="Ovrebo C."/>
            <person name="Racz N."/>
            <person name="Riley R."/>
            <person name="Savchenko A."/>
            <person name="Shiryaev A."/>
            <person name="Soop K."/>
            <person name="Spirin V."/>
            <person name="Szebenyi C."/>
            <person name="Tomsovsky M."/>
            <person name="Tulloss R.E."/>
            <person name="Uehling J."/>
            <person name="Grigoriev I.V."/>
            <person name="Vagvolgyi C."/>
            <person name="Papp T."/>
            <person name="Martin F.M."/>
            <person name="Miettinen O."/>
            <person name="Hibbett D.S."/>
            <person name="Nagy L.G."/>
        </authorList>
    </citation>
    <scope>NUCLEOTIDE SEQUENCE [LARGE SCALE GENOMIC DNA]</scope>
    <source>
        <strain evidence="21 22">OMC1185</strain>
    </source>
</reference>
<protein>
    <recommendedName>
        <fullName evidence="16">tRNA-dihydrouridine synthase</fullName>
        <ecNumber evidence="16">1.3.1.-</ecNumber>
    </recommendedName>
</protein>
<dbReference type="GO" id="GO:0106414">
    <property type="term" value="F:mRNA dihydrouridine synthase activity"/>
    <property type="evidence" value="ECO:0007669"/>
    <property type="project" value="RHEA"/>
</dbReference>
<comment type="catalytic activity">
    <reaction evidence="15">
        <text>5,6-dihydrouridine(17) in tRNA + NADP(+) = uridine(17) in tRNA + NADPH + H(+)</text>
        <dbReference type="Rhea" id="RHEA:53368"/>
        <dbReference type="Rhea" id="RHEA-COMP:13541"/>
        <dbReference type="Rhea" id="RHEA-COMP:13542"/>
        <dbReference type="ChEBI" id="CHEBI:15378"/>
        <dbReference type="ChEBI" id="CHEBI:57783"/>
        <dbReference type="ChEBI" id="CHEBI:58349"/>
        <dbReference type="ChEBI" id="CHEBI:65315"/>
        <dbReference type="ChEBI" id="CHEBI:74443"/>
        <dbReference type="EC" id="1.3.1.88"/>
    </reaction>
    <physiologicalReaction direction="right-to-left" evidence="15">
        <dbReference type="Rhea" id="RHEA:53370"/>
    </physiologicalReaction>
</comment>
<dbReference type="EMBL" id="ML213517">
    <property type="protein sequence ID" value="TFK49010.1"/>
    <property type="molecule type" value="Genomic_DNA"/>
</dbReference>
<evidence type="ECO:0000256" key="9">
    <source>
        <dbReference type="ARBA" id="ARBA00038313"/>
    </source>
</evidence>
<dbReference type="GO" id="GO:0006397">
    <property type="term" value="P:mRNA processing"/>
    <property type="evidence" value="ECO:0007669"/>
    <property type="project" value="UniProtKB-KW"/>
</dbReference>
<comment type="similarity">
    <text evidence="16">Belongs to the dus family.</text>
</comment>
<keyword evidence="6" id="KW-0521">NADP</keyword>
<feature type="binding site" evidence="18">
    <location>
        <position position="174"/>
    </location>
    <ligand>
        <name>FMN</name>
        <dbReference type="ChEBI" id="CHEBI:58210"/>
    </ligand>
</feature>
<evidence type="ECO:0000256" key="14">
    <source>
        <dbReference type="ARBA" id="ARBA00049447"/>
    </source>
</evidence>
<sequence length="361" mass="39700">MPPTLDLTHITAPMVSHSDLPFRLLTTTHGASLTYTQMLDPLLLSSDPDYLAFHLRDLQCSRKLQEGGRGRGVVVQLCGNEAETVREGARRVAGWADAVDLNLGCPQQHAKDGHYGAYLLGQKDWPLIESIVSTLAHTLPVPVSAKLRLCHPAPSTLALGRRLEAAGAAWVALHARYASVRRRRQGVALLGEVRRLKGGDSDAGVGGLGIPVLSNGNVRCYEDVERNLEETGADGVMVGETLLGNPCLFDKTGVAPDPVLISLEYLELCREFGETVTLGQVQTHVRRFVGFGCARRPWYQKFRARLGDTKSVDEIERLLRFKVQRWRGAAVLGDGWDEAEEDEEDEGESREEGDELGWLDD</sequence>
<keyword evidence="2 16" id="KW-0285">Flavoprotein</keyword>
<dbReference type="GO" id="GO:0102263">
    <property type="term" value="F:tRNA-dihydrouridine17 synthase activity"/>
    <property type="evidence" value="ECO:0007669"/>
    <property type="project" value="RHEA"/>
</dbReference>
<evidence type="ECO:0000256" key="1">
    <source>
        <dbReference type="ARBA" id="ARBA00001917"/>
    </source>
</evidence>
<comment type="similarity">
    <text evidence="9">Belongs to the Dus family. Dus1 subfamily.</text>
</comment>
<comment type="catalytic activity">
    <reaction evidence="10">
        <text>5,6-dihydrouridine(17) in tRNA + NAD(+) = uridine(17) in tRNA + NADH + H(+)</text>
        <dbReference type="Rhea" id="RHEA:53372"/>
        <dbReference type="Rhea" id="RHEA-COMP:13541"/>
        <dbReference type="Rhea" id="RHEA-COMP:13542"/>
        <dbReference type="ChEBI" id="CHEBI:15378"/>
        <dbReference type="ChEBI" id="CHEBI:57540"/>
        <dbReference type="ChEBI" id="CHEBI:57945"/>
        <dbReference type="ChEBI" id="CHEBI:65315"/>
        <dbReference type="ChEBI" id="CHEBI:74443"/>
        <dbReference type="EC" id="1.3.1.88"/>
    </reaction>
    <physiologicalReaction direction="right-to-left" evidence="10">
        <dbReference type="Rhea" id="RHEA:53374"/>
    </physiologicalReaction>
</comment>
<keyword evidence="18" id="KW-0547">Nucleotide-binding</keyword>
<dbReference type="Pfam" id="PF01207">
    <property type="entry name" value="Dus"/>
    <property type="match status" value="1"/>
</dbReference>
<evidence type="ECO:0000256" key="11">
    <source>
        <dbReference type="ARBA" id="ARBA00047652"/>
    </source>
</evidence>
<evidence type="ECO:0000256" key="16">
    <source>
        <dbReference type="PIRNR" id="PIRNR006621"/>
    </source>
</evidence>
<comment type="cofactor">
    <cofactor evidence="1 16 18">
        <name>FMN</name>
        <dbReference type="ChEBI" id="CHEBI:58210"/>
    </cofactor>
</comment>
<dbReference type="PANTHER" id="PTHR11082">
    <property type="entry name" value="TRNA-DIHYDROURIDINE SYNTHASE"/>
    <property type="match status" value="1"/>
</dbReference>
<evidence type="ECO:0000256" key="15">
    <source>
        <dbReference type="ARBA" id="ARBA00049467"/>
    </source>
</evidence>
<feature type="binding site" evidence="18">
    <location>
        <position position="146"/>
    </location>
    <ligand>
        <name>FMN</name>
        <dbReference type="ChEBI" id="CHEBI:58210"/>
    </ligand>
</feature>
<evidence type="ECO:0000256" key="13">
    <source>
        <dbReference type="ARBA" id="ARBA00048934"/>
    </source>
</evidence>
<evidence type="ECO:0000256" key="19">
    <source>
        <dbReference type="SAM" id="MobiDB-lite"/>
    </source>
</evidence>
<keyword evidence="7 16" id="KW-0560">Oxidoreductase</keyword>
<comment type="function">
    <text evidence="16">Catalyzes the synthesis of dihydrouridine, a modified base found in the D-loop of most tRNAs.</text>
</comment>
<evidence type="ECO:0000256" key="5">
    <source>
        <dbReference type="ARBA" id="ARBA00022694"/>
    </source>
</evidence>
<gene>
    <name evidence="21" type="ORF">OE88DRAFT_1713709</name>
</gene>
<feature type="compositionally biased region" description="Acidic residues" evidence="19">
    <location>
        <begin position="335"/>
        <end position="361"/>
    </location>
</feature>
<keyword evidence="22" id="KW-1185">Reference proteome</keyword>
<dbReference type="OrthoDB" id="272303at2759"/>
<keyword evidence="3 16" id="KW-0288">FMN</keyword>
<evidence type="ECO:0000256" key="7">
    <source>
        <dbReference type="ARBA" id="ARBA00023002"/>
    </source>
</evidence>
<dbReference type="STRING" id="5364.A0A5C3MV98"/>